<accession>A0A0L6URK8</accession>
<dbReference type="EMBL" id="LAVV01009290">
    <property type="protein sequence ID" value="KNZ50852.1"/>
    <property type="molecule type" value="Genomic_DNA"/>
</dbReference>
<organism evidence="1 2">
    <name type="scientific">Puccinia sorghi</name>
    <dbReference type="NCBI Taxonomy" id="27349"/>
    <lineage>
        <taxon>Eukaryota</taxon>
        <taxon>Fungi</taxon>
        <taxon>Dikarya</taxon>
        <taxon>Basidiomycota</taxon>
        <taxon>Pucciniomycotina</taxon>
        <taxon>Pucciniomycetes</taxon>
        <taxon>Pucciniales</taxon>
        <taxon>Pucciniaceae</taxon>
        <taxon>Puccinia</taxon>
    </lineage>
</organism>
<dbReference type="VEuPathDB" id="FungiDB:VP01_4209g1"/>
<feature type="non-terminal residue" evidence="1">
    <location>
        <position position="128"/>
    </location>
</feature>
<evidence type="ECO:0000313" key="1">
    <source>
        <dbReference type="EMBL" id="KNZ50852.1"/>
    </source>
</evidence>
<keyword evidence="2" id="KW-1185">Reference proteome</keyword>
<dbReference type="STRING" id="27349.A0A0L6URK8"/>
<sequence>MEISNLVDEPNGRIVNLALIVLWTHVRSQYNAAQLIPATNKMISKLKKYLVLALEKPAPIFSMILDLRIKLKHLEKNQHFLAEQHITTFEVLTHGFCAASQILQHNYTTRFALFLAVGSKALEFICFV</sequence>
<comment type="caution">
    <text evidence="1">The sequence shown here is derived from an EMBL/GenBank/DDBJ whole genome shotgun (WGS) entry which is preliminary data.</text>
</comment>
<dbReference type="Proteomes" id="UP000037035">
    <property type="component" value="Unassembled WGS sequence"/>
</dbReference>
<gene>
    <name evidence="1" type="ORF">VP01_4209g1</name>
</gene>
<protein>
    <submittedName>
        <fullName evidence="1">Uncharacterized protein</fullName>
    </submittedName>
</protein>
<reference evidence="1 2" key="1">
    <citation type="submission" date="2015-08" db="EMBL/GenBank/DDBJ databases">
        <title>Next Generation Sequencing and Analysis of the Genome of Puccinia sorghi L Schw, the Causal Agent of Maize Common Rust.</title>
        <authorList>
            <person name="Rochi L."/>
            <person name="Burguener G."/>
            <person name="Darino M."/>
            <person name="Turjanski A."/>
            <person name="Kreff E."/>
            <person name="Dieguez M.J."/>
            <person name="Sacco F."/>
        </authorList>
    </citation>
    <scope>NUCLEOTIDE SEQUENCE [LARGE SCALE GENOMIC DNA]</scope>
    <source>
        <strain evidence="1 2">RO10H11247</strain>
    </source>
</reference>
<proteinExistence type="predicted"/>
<evidence type="ECO:0000313" key="2">
    <source>
        <dbReference type="Proteomes" id="UP000037035"/>
    </source>
</evidence>
<dbReference type="AlphaFoldDB" id="A0A0L6URK8"/>
<name>A0A0L6URK8_9BASI</name>